<feature type="region of interest" description="Disordered" evidence="1">
    <location>
        <begin position="1"/>
        <end position="46"/>
    </location>
</feature>
<dbReference type="GeneID" id="106125873"/>
<organism evidence="2">
    <name type="scientific">Papilio xuthus</name>
    <name type="common">Asian swallowtail butterfly</name>
    <dbReference type="NCBI Taxonomy" id="66420"/>
    <lineage>
        <taxon>Eukaryota</taxon>
        <taxon>Metazoa</taxon>
        <taxon>Ecdysozoa</taxon>
        <taxon>Arthropoda</taxon>
        <taxon>Hexapoda</taxon>
        <taxon>Insecta</taxon>
        <taxon>Pterygota</taxon>
        <taxon>Neoptera</taxon>
        <taxon>Endopterygota</taxon>
        <taxon>Lepidoptera</taxon>
        <taxon>Glossata</taxon>
        <taxon>Ditrysia</taxon>
        <taxon>Papilionoidea</taxon>
        <taxon>Papilionidae</taxon>
        <taxon>Papilioninae</taxon>
        <taxon>Papilio</taxon>
    </lineage>
</organism>
<name>A0AAJ7EIK8_PAPXU</name>
<proteinExistence type="predicted"/>
<gene>
    <name evidence="2" type="primary">LOC106125873</name>
</gene>
<dbReference type="Proteomes" id="UP000694872">
    <property type="component" value="Unplaced"/>
</dbReference>
<evidence type="ECO:0000313" key="2">
    <source>
        <dbReference type="RefSeq" id="XP_013178738.1"/>
    </source>
</evidence>
<accession>A0AAJ7EIK8</accession>
<dbReference type="AlphaFoldDB" id="A0AAJ7EIK8"/>
<sequence>MYQDESNTLTYTVQGEGSPGPRPSKKGSGCPLNPQPTLPEDDQEWFKEQYERKIGTPASCTTPDINVILKNLILKNKSPKESAAYDEPVNPKTEAKLLKWPDMPNIKKCLCKDFGCICRGCKLSEAVSIPYVCLKCPEFCASRCISFKFETPEQIPSRTEHLEEKLRLDEYSFTLKKRRMRRMMKYQQEHAREIEEGDYEVKDECANVNESRSNLSRWKFGSKIFKKKG</sequence>
<protein>
    <submittedName>
        <fullName evidence="2">Uncharacterized protein LOC106125873 isoform X2</fullName>
    </submittedName>
</protein>
<feature type="compositionally biased region" description="Polar residues" evidence="1">
    <location>
        <begin position="1"/>
        <end position="15"/>
    </location>
</feature>
<reference evidence="2" key="1">
    <citation type="submission" date="2025-08" db="UniProtKB">
        <authorList>
            <consortium name="RefSeq"/>
        </authorList>
    </citation>
    <scope>IDENTIFICATION</scope>
</reference>
<evidence type="ECO:0000256" key="1">
    <source>
        <dbReference type="SAM" id="MobiDB-lite"/>
    </source>
</evidence>
<dbReference type="RefSeq" id="XP_013178738.1">
    <property type="nucleotide sequence ID" value="XM_013323284.1"/>
</dbReference>